<accession>A0A3B0BZF8</accession>
<dbReference type="PANTHER" id="PTHR43649">
    <property type="entry name" value="ARABINOSE-BINDING PROTEIN-RELATED"/>
    <property type="match status" value="1"/>
</dbReference>
<organism evidence="5 6">
    <name type="scientific">Paenibacillus ginsengarvi</name>
    <dbReference type="NCBI Taxonomy" id="400777"/>
    <lineage>
        <taxon>Bacteria</taxon>
        <taxon>Bacillati</taxon>
        <taxon>Bacillota</taxon>
        <taxon>Bacilli</taxon>
        <taxon>Bacillales</taxon>
        <taxon>Paenibacillaceae</taxon>
        <taxon>Paenibacillus</taxon>
    </lineage>
</organism>
<dbReference type="AlphaFoldDB" id="A0A3B0BZF8"/>
<dbReference type="InterPro" id="IPR050490">
    <property type="entry name" value="Bact_solute-bd_prot1"/>
</dbReference>
<dbReference type="InterPro" id="IPR006059">
    <property type="entry name" value="SBP"/>
</dbReference>
<evidence type="ECO:0000256" key="1">
    <source>
        <dbReference type="ARBA" id="ARBA00004196"/>
    </source>
</evidence>
<reference evidence="5 6" key="1">
    <citation type="journal article" date="2007" name="Int. J. Syst. Evol. Microbiol.">
        <title>Paenibacillus ginsengarvi sp. nov., isolated from soil from ginseng cultivation.</title>
        <authorList>
            <person name="Yoon M.H."/>
            <person name="Ten L.N."/>
            <person name="Im W.T."/>
        </authorList>
    </citation>
    <scope>NUCLEOTIDE SEQUENCE [LARGE SCALE GENOMIC DNA]</scope>
    <source>
        <strain evidence="5 6">KCTC 13059</strain>
    </source>
</reference>
<dbReference type="Gene3D" id="3.40.190.10">
    <property type="entry name" value="Periplasmic binding protein-like II"/>
    <property type="match status" value="1"/>
</dbReference>
<keyword evidence="6" id="KW-1185">Reference proteome</keyword>
<dbReference type="GO" id="GO:0030313">
    <property type="term" value="C:cell envelope"/>
    <property type="evidence" value="ECO:0007669"/>
    <property type="project" value="UniProtKB-SubCell"/>
</dbReference>
<sequence length="464" mass="51258">MGKYACKRILSYYRRLNALHCLWNRGSRAGIAGLAVLMLASCQQTKTADPQNSPSNRTEAPSKANAEPVDMVIYHPFAGNWSVEKLEQFFGESIHKKFPNIRPKFLVGGPPGTAIPELIMAKQAIDIVFVSIGATQTQFLDFNLGYDISPFIQKSRVDLGKFDENSIRQLKELGKGALYGLPLFDSIAATVYNKDLFDKFGVAYPRDGITWDELYELNKKLTVHNGNVQYYGFSAATRDTIGMNQRSAQLFRPGTDEVLVTTDVWKNLIHDLVRFYAVPGYDTSPAASNAANQQKRFFDERTTAMYIGSSGLPFQRLAGMNFDFATYPVYPETPKAGPAPYPTNIYVTSISKHKEQAFQVLDYLTSKEFQSFAVQDGTQVSVLDDADVKRAFGTKSQMLQGKNVSAFLALQHSPPLASNSYTTIATGAVQDAIVAVVAGEKDVNTALRQAEEAANKTIAERKGK</sequence>
<dbReference type="Proteomes" id="UP000282311">
    <property type="component" value="Unassembled WGS sequence"/>
</dbReference>
<evidence type="ECO:0000256" key="2">
    <source>
        <dbReference type="ARBA" id="ARBA00008520"/>
    </source>
</evidence>
<gene>
    <name evidence="5" type="ORF">D7M11_23585</name>
</gene>
<dbReference type="Pfam" id="PF01547">
    <property type="entry name" value="SBP_bac_1"/>
    <property type="match status" value="1"/>
</dbReference>
<dbReference type="PANTHER" id="PTHR43649:SF31">
    <property type="entry name" value="SN-GLYCEROL-3-PHOSPHATE-BINDING PERIPLASMIC PROTEIN UGPB"/>
    <property type="match status" value="1"/>
</dbReference>
<dbReference type="SUPFAM" id="SSF53850">
    <property type="entry name" value="Periplasmic binding protein-like II"/>
    <property type="match status" value="1"/>
</dbReference>
<keyword evidence="3" id="KW-0813">Transport</keyword>
<name>A0A3B0BZF8_9BACL</name>
<comment type="similarity">
    <text evidence="2">Belongs to the bacterial solute-binding protein 1 family.</text>
</comment>
<comment type="caution">
    <text evidence="5">The sequence shown here is derived from an EMBL/GenBank/DDBJ whole genome shotgun (WGS) entry which is preliminary data.</text>
</comment>
<comment type="subcellular location">
    <subcellularLocation>
        <location evidence="1">Cell envelope</location>
    </subcellularLocation>
</comment>
<dbReference type="EMBL" id="RBAH01000019">
    <property type="protein sequence ID" value="RKN78290.1"/>
    <property type="molecule type" value="Genomic_DNA"/>
</dbReference>
<proteinExistence type="inferred from homology"/>
<evidence type="ECO:0000256" key="3">
    <source>
        <dbReference type="ARBA" id="ARBA00022448"/>
    </source>
</evidence>
<evidence type="ECO:0000313" key="5">
    <source>
        <dbReference type="EMBL" id="RKN78290.1"/>
    </source>
</evidence>
<evidence type="ECO:0000256" key="4">
    <source>
        <dbReference type="ARBA" id="ARBA00022729"/>
    </source>
</evidence>
<keyword evidence="4" id="KW-0732">Signal</keyword>
<evidence type="ECO:0000313" key="6">
    <source>
        <dbReference type="Proteomes" id="UP000282311"/>
    </source>
</evidence>
<protein>
    <submittedName>
        <fullName evidence="5">Extracellular solute-binding protein</fullName>
    </submittedName>
</protein>